<name>A0ABV7JSV5_9ALTE</name>
<organism evidence="1 2">
    <name type="scientific">Alteromonas oceani</name>
    <dbReference type="NCBI Taxonomy" id="2071609"/>
    <lineage>
        <taxon>Bacteria</taxon>
        <taxon>Pseudomonadati</taxon>
        <taxon>Pseudomonadota</taxon>
        <taxon>Gammaproteobacteria</taxon>
        <taxon>Alteromonadales</taxon>
        <taxon>Alteromonadaceae</taxon>
        <taxon>Alteromonas/Salinimonas group</taxon>
        <taxon>Alteromonas</taxon>
    </lineage>
</organism>
<dbReference type="Pfam" id="PF20043">
    <property type="entry name" value="DUF6445"/>
    <property type="match status" value="1"/>
</dbReference>
<dbReference type="RefSeq" id="WP_123325844.1">
    <property type="nucleotide sequence ID" value="NZ_JBHRSX010000013.1"/>
</dbReference>
<comment type="caution">
    <text evidence="1">The sequence shown here is derived from an EMBL/GenBank/DDBJ whole genome shotgun (WGS) entry which is preliminary data.</text>
</comment>
<keyword evidence="2" id="KW-1185">Reference proteome</keyword>
<evidence type="ECO:0000313" key="1">
    <source>
        <dbReference type="EMBL" id="MFC3201195.1"/>
    </source>
</evidence>
<evidence type="ECO:0000313" key="2">
    <source>
        <dbReference type="Proteomes" id="UP001595477"/>
    </source>
</evidence>
<proteinExistence type="predicted"/>
<dbReference type="Proteomes" id="UP001595477">
    <property type="component" value="Unassembled WGS sequence"/>
</dbReference>
<reference evidence="2" key="1">
    <citation type="journal article" date="2019" name="Int. J. Syst. Evol. Microbiol.">
        <title>The Global Catalogue of Microorganisms (GCM) 10K type strain sequencing project: providing services to taxonomists for standard genome sequencing and annotation.</title>
        <authorList>
            <consortium name="The Broad Institute Genomics Platform"/>
            <consortium name="The Broad Institute Genome Sequencing Center for Infectious Disease"/>
            <person name="Wu L."/>
            <person name="Ma J."/>
        </authorList>
    </citation>
    <scope>NUCLEOTIDE SEQUENCE [LARGE SCALE GENOMIC DNA]</scope>
    <source>
        <strain evidence="2">KCTC 52449</strain>
    </source>
</reference>
<sequence length="202" mass="22797">MYQTLVVIDDFLDFADALRQKALGSPYPELEGEQYFPGRNAAEALTIQGLDQLVSNIVGEQLVPAEGTSHGKFRLAMEGDTGAGGVHIDKCDWSGILYLTDDKYCQGGTDFYRNKALNSDKAPLTQNDLKAMGLSSFDAFWHDHLLKHGTQPDKWELTTHIPMRFNRLILFRPWLFHNAGPSFGKTPEQARLIYPLFYRRAS</sequence>
<gene>
    <name evidence="1" type="ORF">ACFOEW_05110</name>
</gene>
<dbReference type="EMBL" id="JBHRSX010000013">
    <property type="protein sequence ID" value="MFC3201195.1"/>
    <property type="molecule type" value="Genomic_DNA"/>
</dbReference>
<protein>
    <submittedName>
        <fullName evidence="1">DUF6445 family protein</fullName>
    </submittedName>
</protein>
<accession>A0ABV7JSV5</accession>
<dbReference type="InterPro" id="IPR045617">
    <property type="entry name" value="DUF6445"/>
</dbReference>